<comment type="similarity">
    <text evidence="1">Belongs to the short-chain dehydrogenases/reductases (SDR) family.</text>
</comment>
<keyword evidence="3" id="KW-0560">Oxidoreductase</keyword>
<dbReference type="Pfam" id="PF00106">
    <property type="entry name" value="adh_short"/>
    <property type="match status" value="1"/>
</dbReference>
<dbReference type="PRINTS" id="PR00081">
    <property type="entry name" value="GDHRDH"/>
</dbReference>
<dbReference type="EMBL" id="JABBWD010000002">
    <property type="protein sequence ID" value="KAG1783015.1"/>
    <property type="molecule type" value="Genomic_DNA"/>
</dbReference>
<evidence type="ECO:0000313" key="4">
    <source>
        <dbReference type="EMBL" id="KAG1783015.1"/>
    </source>
</evidence>
<dbReference type="AlphaFoldDB" id="A0A9P7D7E9"/>
<sequence>MFVENAKVVVKNLFDVESWVCVATGGGTGIGLMISQALANNEAKVYITSRRQGVLEHTAKQWGSSLVYPKGKHIPVNWNEINKHNAGISDGKSDIEKGDRSAKDLAMELFGEDQASWENVYRTNAIGCFFTTTAFLPLLKATSLSKSQHTGSVINITSASGITRTTQYRYKYNVSKAAAIHLIGLNNIAPGIFPSEMTTGSFDELNGSQIPVGCLGHDEDIAHTLAIDSEYLLQHHCQFRFRLHSPSFAYIIILNHRMLSAEL</sequence>
<dbReference type="InterPro" id="IPR002347">
    <property type="entry name" value="SDR_fam"/>
</dbReference>
<dbReference type="Proteomes" id="UP000714275">
    <property type="component" value="Unassembled WGS sequence"/>
</dbReference>
<keyword evidence="2" id="KW-0521">NADP</keyword>
<keyword evidence="5" id="KW-1185">Reference proteome</keyword>
<proteinExistence type="inferred from homology"/>
<protein>
    <submittedName>
        <fullName evidence="4">NAD(P)-binding protein</fullName>
    </submittedName>
</protein>
<dbReference type="OrthoDB" id="3819888at2759"/>
<comment type="caution">
    <text evidence="4">The sequence shown here is derived from an EMBL/GenBank/DDBJ whole genome shotgun (WGS) entry which is preliminary data.</text>
</comment>
<organism evidence="4 5">
    <name type="scientific">Suillus placidus</name>
    <dbReference type="NCBI Taxonomy" id="48579"/>
    <lineage>
        <taxon>Eukaryota</taxon>
        <taxon>Fungi</taxon>
        <taxon>Dikarya</taxon>
        <taxon>Basidiomycota</taxon>
        <taxon>Agaricomycotina</taxon>
        <taxon>Agaricomycetes</taxon>
        <taxon>Agaricomycetidae</taxon>
        <taxon>Boletales</taxon>
        <taxon>Suillineae</taxon>
        <taxon>Suillaceae</taxon>
        <taxon>Suillus</taxon>
    </lineage>
</organism>
<evidence type="ECO:0000313" key="5">
    <source>
        <dbReference type="Proteomes" id="UP000714275"/>
    </source>
</evidence>
<evidence type="ECO:0000256" key="3">
    <source>
        <dbReference type="ARBA" id="ARBA00023002"/>
    </source>
</evidence>
<dbReference type="PANTHER" id="PTHR43618">
    <property type="entry name" value="7-ALPHA-HYDROXYSTEROID DEHYDROGENASE"/>
    <property type="match status" value="1"/>
</dbReference>
<dbReference type="InterPro" id="IPR036291">
    <property type="entry name" value="NAD(P)-bd_dom_sf"/>
</dbReference>
<name>A0A9P7D7E9_9AGAM</name>
<gene>
    <name evidence="4" type="ORF">EV702DRAFT_1176281</name>
</gene>
<dbReference type="GO" id="GO:0016491">
    <property type="term" value="F:oxidoreductase activity"/>
    <property type="evidence" value="ECO:0007669"/>
    <property type="project" value="UniProtKB-KW"/>
</dbReference>
<dbReference type="PANTHER" id="PTHR43618:SF4">
    <property type="entry name" value="SHORT CHAIN DEHYDROGENASE_REDUCTASE FAMILY (AFU_ORTHOLOGUE AFUA_7G04540)"/>
    <property type="match status" value="1"/>
</dbReference>
<accession>A0A9P7D7E9</accession>
<dbReference type="SUPFAM" id="SSF51735">
    <property type="entry name" value="NAD(P)-binding Rossmann-fold domains"/>
    <property type="match status" value="1"/>
</dbReference>
<dbReference type="Gene3D" id="3.40.50.720">
    <property type="entry name" value="NAD(P)-binding Rossmann-like Domain"/>
    <property type="match status" value="2"/>
</dbReference>
<evidence type="ECO:0000256" key="1">
    <source>
        <dbReference type="ARBA" id="ARBA00006484"/>
    </source>
</evidence>
<evidence type="ECO:0000256" key="2">
    <source>
        <dbReference type="ARBA" id="ARBA00022857"/>
    </source>
</evidence>
<reference evidence="4" key="1">
    <citation type="journal article" date="2020" name="New Phytol.">
        <title>Comparative genomics reveals dynamic genome evolution in host specialist ectomycorrhizal fungi.</title>
        <authorList>
            <person name="Lofgren L.A."/>
            <person name="Nguyen N.H."/>
            <person name="Vilgalys R."/>
            <person name="Ruytinx J."/>
            <person name="Liao H.L."/>
            <person name="Branco S."/>
            <person name="Kuo A."/>
            <person name="LaButti K."/>
            <person name="Lipzen A."/>
            <person name="Andreopoulos W."/>
            <person name="Pangilinan J."/>
            <person name="Riley R."/>
            <person name="Hundley H."/>
            <person name="Na H."/>
            <person name="Barry K."/>
            <person name="Grigoriev I.V."/>
            <person name="Stajich J.E."/>
            <person name="Kennedy P.G."/>
        </authorList>
    </citation>
    <scope>NUCLEOTIDE SEQUENCE</scope>
    <source>
        <strain evidence="4">DOB743</strain>
    </source>
</reference>
<dbReference type="InterPro" id="IPR052178">
    <property type="entry name" value="Sec_Metab_Biosynth_SDR"/>
</dbReference>